<reference evidence="4 5" key="1">
    <citation type="journal article" date="2020" name="BMC Genomics">
        <title>Intraspecific diversification of the crop wild relative Brassica cretica Lam. using demographic model selection.</title>
        <authorList>
            <person name="Kioukis A."/>
            <person name="Michalopoulou V.A."/>
            <person name="Briers L."/>
            <person name="Pirintsos S."/>
            <person name="Studholme D.J."/>
            <person name="Pavlidis P."/>
            <person name="Sarris P.F."/>
        </authorList>
    </citation>
    <scope>NUCLEOTIDE SEQUENCE [LARGE SCALE GENOMIC DNA]</scope>
    <source>
        <strain evidence="5">cv. PFS-1207/04</strain>
    </source>
</reference>
<comment type="caution">
    <text evidence="4">The sequence shown here is derived from an EMBL/GenBank/DDBJ whole genome shotgun (WGS) entry which is preliminary data.</text>
</comment>
<evidence type="ECO:0000313" key="4">
    <source>
        <dbReference type="EMBL" id="KAF3548457.1"/>
    </source>
</evidence>
<evidence type="ECO:0000259" key="3">
    <source>
        <dbReference type="Pfam" id="PF24851"/>
    </source>
</evidence>
<dbReference type="Pfam" id="PF24851">
    <property type="entry name" value="DUF7725"/>
    <property type="match status" value="2"/>
</dbReference>
<feature type="region of interest" description="Disordered" evidence="2">
    <location>
        <begin position="883"/>
        <end position="908"/>
    </location>
</feature>
<dbReference type="Proteomes" id="UP000266723">
    <property type="component" value="Unassembled WGS sequence"/>
</dbReference>
<dbReference type="PANTHER" id="PTHR35766">
    <property type="entry name" value="OS08G0543600 PROTEIN"/>
    <property type="match status" value="1"/>
</dbReference>
<dbReference type="PANTHER" id="PTHR35766:SF1">
    <property type="entry name" value="OS08G0543600 PROTEIN"/>
    <property type="match status" value="1"/>
</dbReference>
<feature type="region of interest" description="Disordered" evidence="2">
    <location>
        <begin position="1"/>
        <end position="22"/>
    </location>
</feature>
<feature type="region of interest" description="Disordered" evidence="2">
    <location>
        <begin position="387"/>
        <end position="406"/>
    </location>
</feature>
<evidence type="ECO:0000256" key="1">
    <source>
        <dbReference type="SAM" id="Coils"/>
    </source>
</evidence>
<evidence type="ECO:0000256" key="2">
    <source>
        <dbReference type="SAM" id="MobiDB-lite"/>
    </source>
</evidence>
<feature type="coiled-coil region" evidence="1">
    <location>
        <begin position="117"/>
        <end position="224"/>
    </location>
</feature>
<feature type="domain" description="DUF7725" evidence="3">
    <location>
        <begin position="777"/>
        <end position="847"/>
    </location>
</feature>
<gene>
    <name evidence="4" type="ORF">DY000_02001411</name>
</gene>
<proteinExistence type="predicted"/>
<organism evidence="4 5">
    <name type="scientific">Brassica cretica</name>
    <name type="common">Mustard</name>
    <dbReference type="NCBI Taxonomy" id="69181"/>
    <lineage>
        <taxon>Eukaryota</taxon>
        <taxon>Viridiplantae</taxon>
        <taxon>Streptophyta</taxon>
        <taxon>Embryophyta</taxon>
        <taxon>Tracheophyta</taxon>
        <taxon>Spermatophyta</taxon>
        <taxon>Magnoliopsida</taxon>
        <taxon>eudicotyledons</taxon>
        <taxon>Gunneridae</taxon>
        <taxon>Pentapetalae</taxon>
        <taxon>rosids</taxon>
        <taxon>malvids</taxon>
        <taxon>Brassicales</taxon>
        <taxon>Brassicaceae</taxon>
        <taxon>Brassiceae</taxon>
        <taxon>Brassica</taxon>
    </lineage>
</organism>
<feature type="domain" description="DUF7725" evidence="3">
    <location>
        <begin position="505"/>
        <end position="575"/>
    </location>
</feature>
<dbReference type="EMBL" id="QGKV02000832">
    <property type="protein sequence ID" value="KAF3548457.1"/>
    <property type="molecule type" value="Genomic_DNA"/>
</dbReference>
<feature type="compositionally biased region" description="Polar residues" evidence="2">
    <location>
        <begin position="883"/>
        <end position="899"/>
    </location>
</feature>
<accession>A0ABQ7CAD4</accession>
<dbReference type="InterPro" id="IPR056142">
    <property type="entry name" value="DUF7725"/>
</dbReference>
<evidence type="ECO:0000313" key="5">
    <source>
        <dbReference type="Proteomes" id="UP000266723"/>
    </source>
</evidence>
<keyword evidence="5" id="KW-1185">Reference proteome</keyword>
<sequence length="908" mass="102376">MENETRSGSLQNSSSSRKEWRAVSDSHNFGNATDYVVMRRPSLSARMILLPRSQSQLNGREAAGGDLDYYSITMDDGEVLEQIRALSRQQGELQQQEVDLRARVLAMEIQRTFESRSAEYENAAARMQEQLRENDRSIREMERKLEEKERELHAVKLDNEAAWEKEGLLREQNKELATLRRERDHSEAEMSQSLHKISELQEHVQEKERQFAELQEQNRIAQETIMYKDEQLREAQGWIARAQEMDALQSSTNHSLQAELRERTEQYNQLWLGCQRQFSEMERLHLHTVQQLQHELANVKEGGGSKTNPNGASQIIQNSGNQIKNIQAGQMNPLHSFAMHQQELLQPRGPPPHVPESVLLQQKAVPASGEMPRQNYVHPSQVVHGLVSSDEKSEHQMPTNGQSLDQGYLDVQTSQGAQFGSTTPSSSVNELVVESGNGSNASENNFQDISSQFRDALRLDSVAINQKPEEINGQVSPGEPNGVGSIARETLVSSGKTERNLESALLDERSLLACIVRTIPAGGRIRISSTLPNRLGKMLAPLHWHDYRKKYGKLEDFVASHLELFMIEDDYIQVREGAQKMAELRERTEHYNQLWLGCQRQLQHELGNVKQGGGTVPPRLSTNNQIKNTQAGQVTPSASVNKRFFSLGAFHLKFHNQCYSLQQRAVPASSEMPKQNHVHLSEGVYSLVSSDAKSEHQVRLPMDKGIWMFKLVNSDQQHHHPLWWNLAMDPIRQRITFKTILHSSEVNGQVSPGEPNGIGSITLVSSGTTERNLESALLDERSLLACIVRTIPAGGRIRISSMLPNRLGKMLAPLHWHDYRKKYGKLEDFVASHLELFMIEDDYIQVREGAQKMVAGSASAAAGKVAVSSSPSSMYVAMTPMAQSQGLKKNVQRGRQSSDYMAPQQRKL</sequence>
<protein>
    <recommendedName>
        <fullName evidence="3">DUF7725 domain-containing protein</fullName>
    </recommendedName>
</protein>
<name>A0ABQ7CAD4_BRACR</name>
<keyword evidence="1" id="KW-0175">Coiled coil</keyword>
<feature type="compositionally biased region" description="Polar residues" evidence="2">
    <location>
        <begin position="396"/>
        <end position="406"/>
    </location>
</feature>